<dbReference type="InterPro" id="IPR018616">
    <property type="entry name" value="GUCD1"/>
</dbReference>
<evidence type="ECO:0008006" key="3">
    <source>
        <dbReference type="Google" id="ProtNLM"/>
    </source>
</evidence>
<organism evidence="1 2">
    <name type="scientific">Megaselia scalaris</name>
    <name type="common">Humpbacked fly</name>
    <name type="synonym">Phora scalaris</name>
    <dbReference type="NCBI Taxonomy" id="36166"/>
    <lineage>
        <taxon>Eukaryota</taxon>
        <taxon>Metazoa</taxon>
        <taxon>Ecdysozoa</taxon>
        <taxon>Arthropoda</taxon>
        <taxon>Hexapoda</taxon>
        <taxon>Insecta</taxon>
        <taxon>Pterygota</taxon>
        <taxon>Neoptera</taxon>
        <taxon>Endopterygota</taxon>
        <taxon>Diptera</taxon>
        <taxon>Brachycera</taxon>
        <taxon>Muscomorpha</taxon>
        <taxon>Platypezoidea</taxon>
        <taxon>Phoridae</taxon>
        <taxon>Megaseliini</taxon>
        <taxon>Megaselia</taxon>
    </lineage>
</organism>
<evidence type="ECO:0000313" key="2">
    <source>
        <dbReference type="Proteomes" id="UP000015102"/>
    </source>
</evidence>
<reference evidence="1" key="2">
    <citation type="submission" date="2015-06" db="UniProtKB">
        <authorList>
            <consortium name="EnsemblMetazoa"/>
        </authorList>
    </citation>
    <scope>IDENTIFICATION</scope>
</reference>
<proteinExistence type="predicted"/>
<dbReference type="EMBL" id="CAQQ02388516">
    <property type="status" value="NOT_ANNOTATED_CDS"/>
    <property type="molecule type" value="Genomic_DNA"/>
</dbReference>
<dbReference type="EnsemblMetazoa" id="MESCA009754-RA">
    <property type="protein sequence ID" value="MESCA009754-PA"/>
    <property type="gene ID" value="MESCA009754"/>
</dbReference>
<reference evidence="2" key="1">
    <citation type="submission" date="2013-02" db="EMBL/GenBank/DDBJ databases">
        <authorList>
            <person name="Hughes D."/>
        </authorList>
    </citation>
    <scope>NUCLEOTIDE SEQUENCE</scope>
    <source>
        <strain>Durham</strain>
        <strain evidence="2">NC isolate 2 -- Noor lab</strain>
    </source>
</reference>
<dbReference type="OMA" id="NSTWTID"/>
<dbReference type="Proteomes" id="UP000015102">
    <property type="component" value="Unassembled WGS sequence"/>
</dbReference>
<name>T1H0R8_MEGSC</name>
<dbReference type="HOGENOM" id="CLU_064395_0_0_1"/>
<protein>
    <recommendedName>
        <fullName evidence="3">Peptidase C39 domain-containing protein</fullName>
    </recommendedName>
</protein>
<evidence type="ECO:0000313" key="1">
    <source>
        <dbReference type="EnsemblMetazoa" id="MESCA009754-PA"/>
    </source>
</evidence>
<dbReference type="PANTHER" id="PTHR31400">
    <property type="entry name" value="GUANYLYL CYCLASE DOMAIN CONTAINING PROTEIN 1 GUCD1"/>
    <property type="match status" value="1"/>
</dbReference>
<sequence>MDGLPCHKEYNLTYSPQITNTDCGLTCVAMLLEPSSKQYLIDNLEEIRNAAGFGNSTWTIDLCYVLRRFNIKFVYFTKTIGVDESRISDPNYEKSCAKDKSRVKRRFMEAESNGISIDKRTVELSAIVRHLANDGPLILLINDSTLECGICRKNKVKDNVKVGIL</sequence>
<dbReference type="PANTHER" id="PTHR31400:SF1">
    <property type="entry name" value="PROTEIN GUCD1"/>
    <property type="match status" value="1"/>
</dbReference>
<dbReference type="AlphaFoldDB" id="T1H0R8"/>
<dbReference type="Pfam" id="PF09778">
    <property type="entry name" value="Guanylate_cyc_2"/>
    <property type="match status" value="1"/>
</dbReference>
<accession>T1H0R8</accession>
<keyword evidence="2" id="KW-1185">Reference proteome</keyword>